<name>A0AAV3S026_LITER</name>
<keyword evidence="3" id="KW-1185">Reference proteome</keyword>
<dbReference type="Proteomes" id="UP001454036">
    <property type="component" value="Unassembled WGS sequence"/>
</dbReference>
<accession>A0AAV3S026</accession>
<dbReference type="EMBL" id="BAABME010013814">
    <property type="protein sequence ID" value="GAA0186554.1"/>
    <property type="molecule type" value="Genomic_DNA"/>
</dbReference>
<feature type="compositionally biased region" description="Basic and acidic residues" evidence="1">
    <location>
        <begin position="12"/>
        <end position="23"/>
    </location>
</feature>
<evidence type="ECO:0000313" key="3">
    <source>
        <dbReference type="Proteomes" id="UP001454036"/>
    </source>
</evidence>
<evidence type="ECO:0000256" key="1">
    <source>
        <dbReference type="SAM" id="MobiDB-lite"/>
    </source>
</evidence>
<protein>
    <submittedName>
        <fullName evidence="2">Uncharacterized protein</fullName>
    </submittedName>
</protein>
<reference evidence="2 3" key="1">
    <citation type="submission" date="2024-01" db="EMBL/GenBank/DDBJ databases">
        <title>The complete chloroplast genome sequence of Lithospermum erythrorhizon: insights into the phylogenetic relationship among Boraginaceae species and the maternal lineages of purple gromwells.</title>
        <authorList>
            <person name="Okada T."/>
            <person name="Watanabe K."/>
        </authorList>
    </citation>
    <scope>NUCLEOTIDE SEQUENCE [LARGE SCALE GENOMIC DNA]</scope>
</reference>
<evidence type="ECO:0000313" key="2">
    <source>
        <dbReference type="EMBL" id="GAA0186554.1"/>
    </source>
</evidence>
<feature type="region of interest" description="Disordered" evidence="1">
    <location>
        <begin position="1"/>
        <end position="23"/>
    </location>
</feature>
<comment type="caution">
    <text evidence="2">The sequence shown here is derived from an EMBL/GenBank/DDBJ whole genome shotgun (WGS) entry which is preliminary data.</text>
</comment>
<proteinExistence type="predicted"/>
<dbReference type="AlphaFoldDB" id="A0AAV3S026"/>
<gene>
    <name evidence="2" type="ORF">LIER_33842</name>
</gene>
<sequence>MNMYFRQQGGGEKFESVKNPNDHDKYRKEMRDHLVHMFSRWMYDTGIAFNVVNYESFGEAIEAIGQYGPGIKAPTYHEVRTKFLDKEKECIDKDAEEHIDEAKKKMDAL</sequence>
<organism evidence="2 3">
    <name type="scientific">Lithospermum erythrorhizon</name>
    <name type="common">Purple gromwell</name>
    <name type="synonym">Lithospermum officinale var. erythrorhizon</name>
    <dbReference type="NCBI Taxonomy" id="34254"/>
    <lineage>
        <taxon>Eukaryota</taxon>
        <taxon>Viridiplantae</taxon>
        <taxon>Streptophyta</taxon>
        <taxon>Embryophyta</taxon>
        <taxon>Tracheophyta</taxon>
        <taxon>Spermatophyta</taxon>
        <taxon>Magnoliopsida</taxon>
        <taxon>eudicotyledons</taxon>
        <taxon>Gunneridae</taxon>
        <taxon>Pentapetalae</taxon>
        <taxon>asterids</taxon>
        <taxon>lamiids</taxon>
        <taxon>Boraginales</taxon>
        <taxon>Boraginaceae</taxon>
        <taxon>Boraginoideae</taxon>
        <taxon>Lithospermeae</taxon>
        <taxon>Lithospermum</taxon>
    </lineage>
</organism>